<dbReference type="GO" id="GO:0019432">
    <property type="term" value="P:triglyceride biosynthetic process"/>
    <property type="evidence" value="ECO:0007669"/>
    <property type="project" value="TreeGrafter"/>
</dbReference>
<proteinExistence type="predicted"/>
<dbReference type="EMBL" id="MASU01000007">
    <property type="protein sequence ID" value="PXY30625.1"/>
    <property type="molecule type" value="Genomic_DNA"/>
</dbReference>
<evidence type="ECO:0000313" key="3">
    <source>
        <dbReference type="Proteomes" id="UP000247892"/>
    </source>
</evidence>
<dbReference type="GO" id="GO:0005886">
    <property type="term" value="C:plasma membrane"/>
    <property type="evidence" value="ECO:0007669"/>
    <property type="project" value="TreeGrafter"/>
</dbReference>
<dbReference type="GO" id="GO:0001666">
    <property type="term" value="P:response to hypoxia"/>
    <property type="evidence" value="ECO:0007669"/>
    <property type="project" value="TreeGrafter"/>
</dbReference>
<protein>
    <recommendedName>
        <fullName evidence="1">O-acyltransferase WSD1 C-terminal domain-containing protein</fullName>
    </recommendedName>
</protein>
<gene>
    <name evidence="2" type="ORF">BA062_18940</name>
</gene>
<evidence type="ECO:0000313" key="2">
    <source>
        <dbReference type="EMBL" id="PXY30625.1"/>
    </source>
</evidence>
<feature type="domain" description="O-acyltransferase WSD1 C-terminal" evidence="1">
    <location>
        <begin position="3"/>
        <end position="78"/>
    </location>
</feature>
<dbReference type="InterPro" id="IPR045034">
    <property type="entry name" value="O-acyltransferase_WSD1-like"/>
</dbReference>
<evidence type="ECO:0000259" key="1">
    <source>
        <dbReference type="Pfam" id="PF06974"/>
    </source>
</evidence>
<dbReference type="GO" id="GO:0051701">
    <property type="term" value="P:biological process involved in interaction with host"/>
    <property type="evidence" value="ECO:0007669"/>
    <property type="project" value="TreeGrafter"/>
</dbReference>
<dbReference type="PANTHER" id="PTHR31650">
    <property type="entry name" value="O-ACYLTRANSFERASE (WSD1-LIKE) FAMILY PROTEIN"/>
    <property type="match status" value="1"/>
</dbReference>
<keyword evidence="3" id="KW-1185">Reference proteome</keyword>
<name>A0A318LQP0_9PSEU</name>
<dbReference type="AlphaFoldDB" id="A0A318LQP0"/>
<dbReference type="InterPro" id="IPR009721">
    <property type="entry name" value="O-acyltransferase_WSD1_C"/>
</dbReference>
<dbReference type="Proteomes" id="UP000247892">
    <property type="component" value="Unassembled WGS sequence"/>
</dbReference>
<reference evidence="2 3" key="1">
    <citation type="submission" date="2016-07" db="EMBL/GenBank/DDBJ databases">
        <title>Draft genome sequence of Prauserella sp. YIM 121212, isolated from alkaline soil.</title>
        <authorList>
            <person name="Ruckert C."/>
            <person name="Albersmeier A."/>
            <person name="Jiang C.-L."/>
            <person name="Jiang Y."/>
            <person name="Kalinowski J."/>
            <person name="Schneider O."/>
            <person name="Winkler A."/>
            <person name="Zotchev S.B."/>
        </authorList>
    </citation>
    <scope>NUCLEOTIDE SEQUENCE [LARGE SCALE GENOMIC DNA]</scope>
    <source>
        <strain evidence="2 3">YIM 121212</strain>
    </source>
</reference>
<comment type="caution">
    <text evidence="2">The sequence shown here is derived from an EMBL/GenBank/DDBJ whole genome shotgun (WGS) entry which is preliminary data.</text>
</comment>
<dbReference type="Pfam" id="PF06974">
    <property type="entry name" value="WS_DGAT_C"/>
    <property type="match status" value="1"/>
</dbReference>
<accession>A0A318LQP0</accession>
<dbReference type="GO" id="GO:0071731">
    <property type="term" value="P:response to nitric oxide"/>
    <property type="evidence" value="ECO:0007669"/>
    <property type="project" value="TreeGrafter"/>
</dbReference>
<organism evidence="2 3">
    <name type="scientific">Prauserella flavalba</name>
    <dbReference type="NCBI Taxonomy" id="1477506"/>
    <lineage>
        <taxon>Bacteria</taxon>
        <taxon>Bacillati</taxon>
        <taxon>Actinomycetota</taxon>
        <taxon>Actinomycetes</taxon>
        <taxon>Pseudonocardiales</taxon>
        <taxon>Pseudonocardiaceae</taxon>
        <taxon>Prauserella</taxon>
    </lineage>
</organism>
<dbReference type="GO" id="GO:0008374">
    <property type="term" value="F:O-acyltransferase activity"/>
    <property type="evidence" value="ECO:0007669"/>
    <property type="project" value="InterPro"/>
</dbReference>
<dbReference type="PANTHER" id="PTHR31650:SF1">
    <property type="entry name" value="WAX ESTER SYNTHASE_DIACYLGLYCEROL ACYLTRANSFERASE 4-RELATED"/>
    <property type="match status" value="1"/>
</dbReference>
<sequence length="83" mass="8705">MVHNLVISNVPGPPMPIYLLGAHVTGLYPLGPVVHGAGLNITVLSEAGKVDIGLLAARELVPDLWHLADAMPEALQELLAARP</sequence>